<evidence type="ECO:0000313" key="2">
    <source>
        <dbReference type="Proteomes" id="UP000831701"/>
    </source>
</evidence>
<organism evidence="1 2">
    <name type="scientific">Scortum barcoo</name>
    <name type="common">barcoo grunter</name>
    <dbReference type="NCBI Taxonomy" id="214431"/>
    <lineage>
        <taxon>Eukaryota</taxon>
        <taxon>Metazoa</taxon>
        <taxon>Chordata</taxon>
        <taxon>Craniata</taxon>
        <taxon>Vertebrata</taxon>
        <taxon>Euteleostomi</taxon>
        <taxon>Actinopterygii</taxon>
        <taxon>Neopterygii</taxon>
        <taxon>Teleostei</taxon>
        <taxon>Neoteleostei</taxon>
        <taxon>Acanthomorphata</taxon>
        <taxon>Eupercaria</taxon>
        <taxon>Centrarchiformes</taxon>
        <taxon>Terapontoidei</taxon>
        <taxon>Terapontidae</taxon>
        <taxon>Scortum</taxon>
    </lineage>
</organism>
<protein>
    <submittedName>
        <fullName evidence="1">Uncharacterized protein</fullName>
    </submittedName>
</protein>
<dbReference type="EMBL" id="CM041546">
    <property type="protein sequence ID" value="KAI3360577.1"/>
    <property type="molecule type" value="Genomic_DNA"/>
</dbReference>
<gene>
    <name evidence="1" type="ORF">L3Q82_002445</name>
</gene>
<accession>A0ACB8W070</accession>
<reference evidence="1" key="1">
    <citation type="submission" date="2022-04" db="EMBL/GenBank/DDBJ databases">
        <title>Jade perch genome.</title>
        <authorList>
            <person name="Chao B."/>
        </authorList>
    </citation>
    <scope>NUCLEOTIDE SEQUENCE</scope>
    <source>
        <strain evidence="1">CB-2022</strain>
    </source>
</reference>
<keyword evidence="2" id="KW-1185">Reference proteome</keyword>
<proteinExistence type="predicted"/>
<sequence>MNPLCILKSVMEFHKKEGRDREVRKVQSRITAERRQQENETERGLIQKPTVLIPPLTEGQQTTLTCTAPGLCSGSDPNITWTWRGAGEKDSYITGNITAFKTETVTQRHSSTLTFNPSAEHHGTKVTCKVIFTGNRTTEETVTLNVTYMKKPVITGNKSVREDMRKPVISGNTTVEKGAALNLTCSVESFPPSHLTWTLLGSNTNLHAGPDTDLQNVTGSATLFLSNVTAEHTGQYVCTAQHLDTTVAVFADVTVTWFSKILNNSGYQHGPGAELPWAVAAVSLIVNVICIICVIFLWICTTDYWVSVVGECVPLACSGFLSNDLRGSRWSQRSPDFLSQMICLMYYCQDIKSSSSGRRDRMFHQIRMFVVIWATLFFSVRGNNADTGASVEGRTTCQNGFCITLSEAEIRAEAGLCVVIPCSFTTPYSFTPQHLVWYQCEQSKSKCSDSDVIFHSKKNNRKVQSEFKGRVFLLEPDVSLNNCSIIINDLTESDSGSYQLRVNGRLDGFTFSPRATVSAVFNPSAEHHDTKITCKVIFTGNRTTEETVTLNVTLCPKILTSSKCEVQSEVLTCIDGPKDVKYATTDFSVLKRKCPSEAAKKQESTETEYAEVKIQVKEEREDPGEEEGEVLEEEEEAMIVEDEETKHCVPEEEEGKDEAVYSNVKDIMGLIQKPTVLIPPLTEGQQTTLTCTAPGNKSVREGGLCFPPSLDLILEQKYHLDVERSRREGLSHHRKHHCFQD</sequence>
<dbReference type="Proteomes" id="UP000831701">
    <property type="component" value="Chromosome 16"/>
</dbReference>
<comment type="caution">
    <text evidence="1">The sequence shown here is derived from an EMBL/GenBank/DDBJ whole genome shotgun (WGS) entry which is preliminary data.</text>
</comment>
<name>A0ACB8W070_9TELE</name>
<evidence type="ECO:0000313" key="1">
    <source>
        <dbReference type="EMBL" id="KAI3360577.1"/>
    </source>
</evidence>